<dbReference type="Proteomes" id="UP000261380">
    <property type="component" value="Unplaced"/>
</dbReference>
<organism evidence="1 2">
    <name type="scientific">Xiphophorus couchianus</name>
    <name type="common">Monterrey platyfish</name>
    <dbReference type="NCBI Taxonomy" id="32473"/>
    <lineage>
        <taxon>Eukaryota</taxon>
        <taxon>Metazoa</taxon>
        <taxon>Chordata</taxon>
        <taxon>Craniata</taxon>
        <taxon>Vertebrata</taxon>
        <taxon>Euteleostomi</taxon>
        <taxon>Actinopterygii</taxon>
        <taxon>Neopterygii</taxon>
        <taxon>Teleostei</taxon>
        <taxon>Neoteleostei</taxon>
        <taxon>Acanthomorphata</taxon>
        <taxon>Ovalentaria</taxon>
        <taxon>Atherinomorphae</taxon>
        <taxon>Cyprinodontiformes</taxon>
        <taxon>Poeciliidae</taxon>
        <taxon>Poeciliinae</taxon>
        <taxon>Xiphophorus</taxon>
    </lineage>
</organism>
<evidence type="ECO:0000313" key="1">
    <source>
        <dbReference type="Ensembl" id="ENSXCOP00000024090.1"/>
    </source>
</evidence>
<keyword evidence="2" id="KW-1185">Reference proteome</keyword>
<accession>A0A3B5MKH4</accession>
<dbReference type="AlphaFoldDB" id="A0A3B5MKH4"/>
<sequence>TRRAKLIETYPQSLLAGAVDVMKIYLLQNRDSSVESTNVRVVTEGITVLGNLWDFSRGCCSLLGLSIRNSFEAFQKDS</sequence>
<reference evidence="1" key="2">
    <citation type="submission" date="2025-09" db="UniProtKB">
        <authorList>
            <consortium name="Ensembl"/>
        </authorList>
    </citation>
    <scope>IDENTIFICATION</scope>
</reference>
<evidence type="ECO:0000313" key="2">
    <source>
        <dbReference type="Proteomes" id="UP000261380"/>
    </source>
</evidence>
<protein>
    <submittedName>
        <fullName evidence="1">Uncharacterized protein</fullName>
    </submittedName>
</protein>
<dbReference type="Ensembl" id="ENSXCOT00000024376.1">
    <property type="protein sequence ID" value="ENSXCOP00000024090.1"/>
    <property type="gene ID" value="ENSXCOG00000017983.1"/>
</dbReference>
<name>A0A3B5MKH4_9TELE</name>
<proteinExistence type="predicted"/>
<reference evidence="1" key="1">
    <citation type="submission" date="2025-08" db="UniProtKB">
        <authorList>
            <consortium name="Ensembl"/>
        </authorList>
    </citation>
    <scope>IDENTIFICATION</scope>
</reference>